<gene>
    <name evidence="1" type="ORF">AbraCBS73388_008730</name>
</gene>
<dbReference type="Proteomes" id="UP001143548">
    <property type="component" value="Unassembled WGS sequence"/>
</dbReference>
<comment type="caution">
    <text evidence="1">The sequence shown here is derived from an EMBL/GenBank/DDBJ whole genome shotgun (WGS) entry which is preliminary data.</text>
</comment>
<evidence type="ECO:0000313" key="2">
    <source>
        <dbReference type="Proteomes" id="UP001143548"/>
    </source>
</evidence>
<sequence length="229" mass="26437">MDTSLWPTIIEDLWPHLDMSNWPTLDEHLWPFYRTLPPSPPPPTIPPTHNDPILARRTRLKAEGITFEYYKKLFYTPVDNLMLITVEFSLNTLLTNMPHRDTLAHTPDIDRHQPHCIFAILQSAKQHLMHRLRTGNFANKVTNQPKYRVLCKFASGADTAKGVYEGLLERLNGVELEMEVGVGSAEFFPYKRGNVEDRLEIYFYEPLEPIVGWRSRGVWVGEEGTGRGH</sequence>
<dbReference type="EMBL" id="BROQ01000053">
    <property type="protein sequence ID" value="GKZ22569.1"/>
    <property type="molecule type" value="Genomic_DNA"/>
</dbReference>
<protein>
    <submittedName>
        <fullName evidence="1">Uncharacterized protein</fullName>
    </submittedName>
</protein>
<organism evidence="1 2">
    <name type="scientific">Aspergillus brasiliensis</name>
    <dbReference type="NCBI Taxonomy" id="319629"/>
    <lineage>
        <taxon>Eukaryota</taxon>
        <taxon>Fungi</taxon>
        <taxon>Dikarya</taxon>
        <taxon>Ascomycota</taxon>
        <taxon>Pezizomycotina</taxon>
        <taxon>Eurotiomycetes</taxon>
        <taxon>Eurotiomycetidae</taxon>
        <taxon>Eurotiales</taxon>
        <taxon>Aspergillaceae</taxon>
        <taxon>Aspergillus</taxon>
        <taxon>Aspergillus subgen. Circumdati</taxon>
    </lineage>
</organism>
<dbReference type="AlphaFoldDB" id="A0A9W5YTQ3"/>
<accession>A0A9W5YTQ3</accession>
<proteinExistence type="predicted"/>
<name>A0A9W5YTQ3_9EURO</name>
<evidence type="ECO:0000313" key="1">
    <source>
        <dbReference type="EMBL" id="GKZ22569.1"/>
    </source>
</evidence>
<reference evidence="1" key="1">
    <citation type="submission" date="2022-07" db="EMBL/GenBank/DDBJ databases">
        <title>Taxonomy of Aspergillus series Nigri: significant species reduction supported by multi-species coalescent approaches.</title>
        <authorList>
            <person name="Bian C."/>
            <person name="Kusuya Y."/>
            <person name="Sklenar F."/>
            <person name="D'hooge E."/>
            <person name="Yaguchi T."/>
            <person name="Takahashi H."/>
            <person name="Hubka V."/>
        </authorList>
    </citation>
    <scope>NUCLEOTIDE SEQUENCE</scope>
    <source>
        <strain evidence="1">CBS 733.88</strain>
    </source>
</reference>